<sequence>MAPKPTLLLADDDPRNIFALKAVLQLKGYTILTAQNGKECLDVLAKQPEVDVVLMDMMMPVMDGYEATQALRQQPQFRDLPIIAVTAQAMPGDKERCLAAGATEYIAKPIDTDQLEALIHQHLTK</sequence>
<gene>
    <name evidence="5" type="ORF">EFA69_19555</name>
</gene>
<dbReference type="SMART" id="SM00448">
    <property type="entry name" value="REC"/>
    <property type="match status" value="1"/>
</dbReference>
<dbReference type="PROSITE" id="PS50110">
    <property type="entry name" value="RESPONSE_REGULATORY"/>
    <property type="match status" value="1"/>
</dbReference>
<evidence type="ECO:0000256" key="3">
    <source>
        <dbReference type="PROSITE-ProRule" id="PRU00169"/>
    </source>
</evidence>
<evidence type="ECO:0000313" key="5">
    <source>
        <dbReference type="EMBL" id="RNI28260.1"/>
    </source>
</evidence>
<keyword evidence="2" id="KW-0902">Two-component regulatory system</keyword>
<dbReference type="AlphaFoldDB" id="A0A3M9MRW8"/>
<dbReference type="Proteomes" id="UP000271010">
    <property type="component" value="Unassembled WGS sequence"/>
</dbReference>
<dbReference type="InterPro" id="IPR001789">
    <property type="entry name" value="Sig_transdc_resp-reg_receiver"/>
</dbReference>
<dbReference type="CDD" id="cd17546">
    <property type="entry name" value="REC_hyHK_CKI1_RcsC-like"/>
    <property type="match status" value="1"/>
</dbReference>
<reference evidence="5 6" key="1">
    <citation type="submission" date="2018-11" db="EMBL/GenBank/DDBJ databases">
        <title>Rufibacter latericius sp. nov., isolated from water in Baiyang Lake.</title>
        <authorList>
            <person name="Yang Y."/>
        </authorList>
    </citation>
    <scope>NUCLEOTIDE SEQUENCE [LARGE SCALE GENOMIC DNA]</scope>
    <source>
        <strain evidence="5 6">MCC P1</strain>
    </source>
</reference>
<feature type="modified residue" description="4-aspartylphosphate" evidence="3">
    <location>
        <position position="56"/>
    </location>
</feature>
<dbReference type="PANTHER" id="PTHR45339:SF1">
    <property type="entry name" value="HYBRID SIGNAL TRANSDUCTION HISTIDINE KINASE J"/>
    <property type="match status" value="1"/>
</dbReference>
<keyword evidence="6" id="KW-1185">Reference proteome</keyword>
<dbReference type="Gene3D" id="3.40.50.2300">
    <property type="match status" value="1"/>
</dbReference>
<dbReference type="OrthoDB" id="9789181at2"/>
<name>A0A3M9MRW8_9BACT</name>
<evidence type="ECO:0000256" key="1">
    <source>
        <dbReference type="ARBA" id="ARBA00022553"/>
    </source>
</evidence>
<accession>A0A3M9MRW8</accession>
<dbReference type="SUPFAM" id="SSF52172">
    <property type="entry name" value="CheY-like"/>
    <property type="match status" value="1"/>
</dbReference>
<dbReference type="GO" id="GO:0000160">
    <property type="term" value="P:phosphorelay signal transduction system"/>
    <property type="evidence" value="ECO:0007669"/>
    <property type="project" value="UniProtKB-KW"/>
</dbReference>
<organism evidence="5 6">
    <name type="scientific">Rufibacter immobilis</name>
    <dbReference type="NCBI Taxonomy" id="1348778"/>
    <lineage>
        <taxon>Bacteria</taxon>
        <taxon>Pseudomonadati</taxon>
        <taxon>Bacteroidota</taxon>
        <taxon>Cytophagia</taxon>
        <taxon>Cytophagales</taxon>
        <taxon>Hymenobacteraceae</taxon>
        <taxon>Rufibacter</taxon>
    </lineage>
</organism>
<dbReference type="PANTHER" id="PTHR45339">
    <property type="entry name" value="HYBRID SIGNAL TRANSDUCTION HISTIDINE KINASE J"/>
    <property type="match status" value="1"/>
</dbReference>
<feature type="domain" description="Response regulatory" evidence="4">
    <location>
        <begin position="6"/>
        <end position="123"/>
    </location>
</feature>
<evidence type="ECO:0000259" key="4">
    <source>
        <dbReference type="PROSITE" id="PS50110"/>
    </source>
</evidence>
<dbReference type="InterPro" id="IPR011006">
    <property type="entry name" value="CheY-like_superfamily"/>
</dbReference>
<protein>
    <submittedName>
        <fullName evidence="5">Response regulator</fullName>
    </submittedName>
</protein>
<dbReference type="Pfam" id="PF00072">
    <property type="entry name" value="Response_reg"/>
    <property type="match status" value="1"/>
</dbReference>
<proteinExistence type="predicted"/>
<dbReference type="EMBL" id="RJJE01000017">
    <property type="protein sequence ID" value="RNI28260.1"/>
    <property type="molecule type" value="Genomic_DNA"/>
</dbReference>
<evidence type="ECO:0000256" key="2">
    <source>
        <dbReference type="ARBA" id="ARBA00023012"/>
    </source>
</evidence>
<evidence type="ECO:0000313" key="6">
    <source>
        <dbReference type="Proteomes" id="UP000271010"/>
    </source>
</evidence>
<keyword evidence="1 3" id="KW-0597">Phosphoprotein</keyword>
<dbReference type="RefSeq" id="WP_123134728.1">
    <property type="nucleotide sequence ID" value="NZ_RJJE01000017.1"/>
</dbReference>
<comment type="caution">
    <text evidence="5">The sequence shown here is derived from an EMBL/GenBank/DDBJ whole genome shotgun (WGS) entry which is preliminary data.</text>
</comment>